<accession>A0A202E6C3</accession>
<organism evidence="2 3">
    <name type="scientific">Natronolimnobius baerhuensis</name>
    <dbReference type="NCBI Taxonomy" id="253108"/>
    <lineage>
        <taxon>Archaea</taxon>
        <taxon>Methanobacteriati</taxon>
        <taxon>Methanobacteriota</taxon>
        <taxon>Stenosarchaea group</taxon>
        <taxon>Halobacteria</taxon>
        <taxon>Halobacteriales</taxon>
        <taxon>Natrialbaceae</taxon>
        <taxon>Natronolimnobius</taxon>
    </lineage>
</organism>
<gene>
    <name evidence="2" type="ORF">B2G88_14925</name>
</gene>
<evidence type="ECO:0000313" key="2">
    <source>
        <dbReference type="EMBL" id="OVE83718.1"/>
    </source>
</evidence>
<protein>
    <recommendedName>
        <fullName evidence="4">Phosphohydrolase</fullName>
    </recommendedName>
</protein>
<dbReference type="SUPFAM" id="SSF109604">
    <property type="entry name" value="HD-domain/PDEase-like"/>
    <property type="match status" value="1"/>
</dbReference>
<evidence type="ECO:0000313" key="3">
    <source>
        <dbReference type="Proteomes" id="UP000196084"/>
    </source>
</evidence>
<dbReference type="AlphaFoldDB" id="A0A202E6C3"/>
<comment type="caution">
    <text evidence="2">The sequence shown here is derived from an EMBL/GenBank/DDBJ whole genome shotgun (WGS) entry which is preliminary data.</text>
</comment>
<dbReference type="EMBL" id="MWPH01000003">
    <property type="protein sequence ID" value="OVE83718.1"/>
    <property type="molecule type" value="Genomic_DNA"/>
</dbReference>
<proteinExistence type="predicted"/>
<evidence type="ECO:0000256" key="1">
    <source>
        <dbReference type="SAM" id="Coils"/>
    </source>
</evidence>
<keyword evidence="3" id="KW-1185">Reference proteome</keyword>
<sequence length="241" mass="26053">MEATESDIDSPEQALERLETDLETLEATLAGADLSPAQRRQLFESLVGQVQDVLAETNGGHLEINTHSGGQITPLEPDSAAITLEDITHALSNLSRFTGQGTGFYSVARHAIHVSREVEARGGSLEAQRWGLLHDASEAYFADVPAPVKQSLPGYTHAEKRFQDAVIDAFDLALKDDDSDLVNTIDSAVGRFELAMHFGDEQFDRPTLAVEPSDLELSEVKPAFLSRAQTLGICSASDTSC</sequence>
<keyword evidence="1" id="KW-0175">Coiled coil</keyword>
<evidence type="ECO:0008006" key="4">
    <source>
        <dbReference type="Google" id="ProtNLM"/>
    </source>
</evidence>
<dbReference type="Proteomes" id="UP000196084">
    <property type="component" value="Unassembled WGS sequence"/>
</dbReference>
<feature type="coiled-coil region" evidence="1">
    <location>
        <begin position="8"/>
        <end position="35"/>
    </location>
</feature>
<dbReference type="Gene3D" id="1.10.3210.10">
    <property type="entry name" value="Hypothetical protein af1432"/>
    <property type="match status" value="1"/>
</dbReference>
<reference evidence="2 3" key="1">
    <citation type="submission" date="2017-02" db="EMBL/GenBank/DDBJ databases">
        <title>Natronthermophilus aegyptiacus gen. nov.,sp. nov., an aerobic, extremely halophilic alkalithermophilic archaeon isolated from the athalassohaline Wadi An Natrun, Egypt.</title>
        <authorList>
            <person name="Zhao B."/>
        </authorList>
    </citation>
    <scope>NUCLEOTIDE SEQUENCE [LARGE SCALE GENOMIC DNA]</scope>
    <source>
        <strain evidence="2 3">CGMCC 1.3597</strain>
    </source>
</reference>
<name>A0A202E6C3_9EURY</name>